<reference evidence="3 4" key="1">
    <citation type="submission" date="2017-05" db="EMBL/GenBank/DDBJ databases">
        <authorList>
            <person name="Varghese N."/>
            <person name="Submissions S."/>
        </authorList>
    </citation>
    <scope>NUCLEOTIDE SEQUENCE [LARGE SCALE GENOMIC DNA]</scope>
    <source>
        <strain evidence="3 4">DSM 27040</strain>
    </source>
</reference>
<dbReference type="RefSeq" id="WP_142534308.1">
    <property type="nucleotide sequence ID" value="NZ_FXTB01000009.1"/>
</dbReference>
<accession>A0A521ELB3</accession>
<dbReference type="Gene3D" id="2.60.40.3250">
    <property type="entry name" value="Peptidase M64, N-terminal domain"/>
    <property type="match status" value="1"/>
</dbReference>
<feature type="domain" description="Peptidase M64 N-terminal" evidence="2">
    <location>
        <begin position="22"/>
        <end position="138"/>
    </location>
</feature>
<keyword evidence="4" id="KW-1185">Reference proteome</keyword>
<evidence type="ECO:0000313" key="3">
    <source>
        <dbReference type="EMBL" id="SMO84697.1"/>
    </source>
</evidence>
<feature type="signal peptide" evidence="1">
    <location>
        <begin position="1"/>
        <end position="23"/>
    </location>
</feature>
<evidence type="ECO:0000313" key="4">
    <source>
        <dbReference type="Proteomes" id="UP000319040"/>
    </source>
</evidence>
<feature type="chain" id="PRO_5022128431" evidence="1">
    <location>
        <begin position="24"/>
        <end position="425"/>
    </location>
</feature>
<dbReference type="Proteomes" id="UP000319040">
    <property type="component" value="Unassembled WGS sequence"/>
</dbReference>
<organism evidence="3 4">
    <name type="scientific">Saccharicrinis carchari</name>
    <dbReference type="NCBI Taxonomy" id="1168039"/>
    <lineage>
        <taxon>Bacteria</taxon>
        <taxon>Pseudomonadati</taxon>
        <taxon>Bacteroidota</taxon>
        <taxon>Bacteroidia</taxon>
        <taxon>Marinilabiliales</taxon>
        <taxon>Marinilabiliaceae</taxon>
        <taxon>Saccharicrinis</taxon>
    </lineage>
</organism>
<dbReference type="EMBL" id="FXTB01000009">
    <property type="protein sequence ID" value="SMO84697.1"/>
    <property type="molecule type" value="Genomic_DNA"/>
</dbReference>
<evidence type="ECO:0000256" key="1">
    <source>
        <dbReference type="SAM" id="SignalP"/>
    </source>
</evidence>
<proteinExistence type="predicted"/>
<sequence>MKRFASILLFSTCIPLLCFSQYASFFSEGSLRFDLLLSGNATETRAAVFELKKESYYGGTVHKTIDPFNYGEFKVTVTDPVSNKRIYTRGFCTLFEEWQTTDEAYEMERGFFQTLTIPFPKNEVRVLFERRNKGGEFYTLVEMDVNPMEYGIVQSSIKNTKTHKIIDNGTKDECVDIVIIGDGYTQEEMVKFHEDVRRMSDYMFSQEPFATYKRKFNIWAVDAISEESGVSDPRKGIWKHTALKSSFNTLNSDRYLTSTHNFLIRDYAALVPYDQIYVIANTDKYGGGGIYNHFSLTSIDNPRSLPVFIHEFGHAFAGLGDEYYTSDVSYSDFFNLAIEPWQPNLTTLKDFDSKWKDMLAKSIPVPTPAQEKYFKEVGVFEGGGYVSKGIYRPWYDCRMKSNEATAFCPVCQRAIKNMILFLTDN</sequence>
<name>A0A521ELB3_SACCC</name>
<gene>
    <name evidence="3" type="ORF">SAMN06265379_109111</name>
</gene>
<dbReference type="AlphaFoldDB" id="A0A521ELB3"/>
<dbReference type="Gene3D" id="3.40.390.10">
    <property type="entry name" value="Collagenase (Catalytic Domain)"/>
    <property type="match status" value="1"/>
</dbReference>
<protein>
    <submittedName>
        <fullName evidence="3">Peptidase M64 N-terminus</fullName>
    </submittedName>
</protein>
<dbReference type="Pfam" id="PF09471">
    <property type="entry name" value="Peptidase_M64"/>
    <property type="match status" value="1"/>
</dbReference>
<dbReference type="InterPro" id="IPR032625">
    <property type="entry name" value="M64_N"/>
</dbReference>
<dbReference type="OrthoDB" id="127762at2"/>
<dbReference type="SUPFAM" id="SSF55486">
    <property type="entry name" value="Metalloproteases ('zincins'), catalytic domain"/>
    <property type="match status" value="1"/>
</dbReference>
<dbReference type="GO" id="GO:0008237">
    <property type="term" value="F:metallopeptidase activity"/>
    <property type="evidence" value="ECO:0007669"/>
    <property type="project" value="InterPro"/>
</dbReference>
<evidence type="ECO:0000259" key="2">
    <source>
        <dbReference type="Pfam" id="PF16217"/>
    </source>
</evidence>
<dbReference type="InterPro" id="IPR024079">
    <property type="entry name" value="MetalloPept_cat_dom_sf"/>
</dbReference>
<dbReference type="Pfam" id="PF16217">
    <property type="entry name" value="M64_N"/>
    <property type="match status" value="1"/>
</dbReference>
<keyword evidence="1" id="KW-0732">Signal</keyword>
<dbReference type="InterPro" id="IPR038171">
    <property type="entry name" value="M64_N_sf"/>
</dbReference>
<dbReference type="InterPro" id="IPR019026">
    <property type="entry name" value="Peptidase_M64_IgA"/>
</dbReference>